<evidence type="ECO:0000256" key="3">
    <source>
        <dbReference type="ARBA" id="ARBA00023082"/>
    </source>
</evidence>
<reference evidence="10 11" key="1">
    <citation type="submission" date="2019-03" db="EMBL/GenBank/DDBJ databases">
        <title>Paraburkholderia sp. 7MH5, isolated from subtropical forest soil.</title>
        <authorList>
            <person name="Gao Z.-H."/>
            <person name="Qiu L.-H."/>
        </authorList>
    </citation>
    <scope>NUCLEOTIDE SEQUENCE [LARGE SCALE GENOMIC DNA]</scope>
    <source>
        <strain evidence="10 11">7MH5</strain>
    </source>
</reference>
<comment type="similarity">
    <text evidence="1 6">Belongs to the sigma-70 factor family. ECF subfamily.</text>
</comment>
<name>A0A4P7D982_9BURK</name>
<dbReference type="PANTHER" id="PTHR43133:SF62">
    <property type="entry name" value="RNA POLYMERASE SIGMA FACTOR SIGZ"/>
    <property type="match status" value="1"/>
</dbReference>
<feature type="domain" description="RNA polymerase sigma factor 70 region 4 type 2" evidence="9">
    <location>
        <begin position="175"/>
        <end position="227"/>
    </location>
</feature>
<feature type="domain" description="RNA polymerase sigma-70 region 2" evidence="8">
    <location>
        <begin position="78"/>
        <end position="145"/>
    </location>
</feature>
<keyword evidence="5 6" id="KW-0804">Transcription</keyword>
<dbReference type="PROSITE" id="PS01063">
    <property type="entry name" value="SIGMA70_ECF"/>
    <property type="match status" value="1"/>
</dbReference>
<evidence type="ECO:0000256" key="6">
    <source>
        <dbReference type="RuleBase" id="RU000716"/>
    </source>
</evidence>
<dbReference type="InterPro" id="IPR000838">
    <property type="entry name" value="RNA_pol_sigma70_ECF_CS"/>
</dbReference>
<organism evidence="10 11">
    <name type="scientific">Paraburkholderia pallida</name>
    <dbReference type="NCBI Taxonomy" id="2547399"/>
    <lineage>
        <taxon>Bacteria</taxon>
        <taxon>Pseudomonadati</taxon>
        <taxon>Pseudomonadota</taxon>
        <taxon>Betaproteobacteria</taxon>
        <taxon>Burkholderiales</taxon>
        <taxon>Burkholderiaceae</taxon>
        <taxon>Paraburkholderia</taxon>
    </lineage>
</organism>
<dbReference type="SUPFAM" id="SSF88659">
    <property type="entry name" value="Sigma3 and sigma4 domains of RNA polymerase sigma factors"/>
    <property type="match status" value="1"/>
</dbReference>
<accession>A0A4P7D982</accession>
<dbReference type="GO" id="GO:0003677">
    <property type="term" value="F:DNA binding"/>
    <property type="evidence" value="ECO:0007669"/>
    <property type="project" value="UniProtKB-KW"/>
</dbReference>
<keyword evidence="11" id="KW-1185">Reference proteome</keyword>
<evidence type="ECO:0000256" key="7">
    <source>
        <dbReference type="SAM" id="MobiDB-lite"/>
    </source>
</evidence>
<dbReference type="Gene3D" id="1.10.1740.10">
    <property type="match status" value="1"/>
</dbReference>
<dbReference type="PANTHER" id="PTHR43133">
    <property type="entry name" value="RNA POLYMERASE ECF-TYPE SIGMA FACTO"/>
    <property type="match status" value="1"/>
</dbReference>
<dbReference type="OrthoDB" id="9784272at2"/>
<dbReference type="InterPro" id="IPR014284">
    <property type="entry name" value="RNA_pol_sigma-70_dom"/>
</dbReference>
<dbReference type="InterPro" id="IPR013325">
    <property type="entry name" value="RNA_pol_sigma_r2"/>
</dbReference>
<dbReference type="AlphaFoldDB" id="A0A4P7D982"/>
<evidence type="ECO:0000259" key="9">
    <source>
        <dbReference type="Pfam" id="PF08281"/>
    </source>
</evidence>
<dbReference type="Proteomes" id="UP000295727">
    <property type="component" value="Chromosome 4"/>
</dbReference>
<dbReference type="InterPro" id="IPR013324">
    <property type="entry name" value="RNA_pol_sigma_r3/r4-like"/>
</dbReference>
<dbReference type="Pfam" id="PF04542">
    <property type="entry name" value="Sigma70_r2"/>
    <property type="match status" value="1"/>
</dbReference>
<dbReference type="EMBL" id="CP038151">
    <property type="protein sequence ID" value="QBR03262.1"/>
    <property type="molecule type" value="Genomic_DNA"/>
</dbReference>
<dbReference type="Pfam" id="PF08281">
    <property type="entry name" value="Sigma70_r4_2"/>
    <property type="match status" value="1"/>
</dbReference>
<dbReference type="InterPro" id="IPR039425">
    <property type="entry name" value="RNA_pol_sigma-70-like"/>
</dbReference>
<dbReference type="CDD" id="cd06171">
    <property type="entry name" value="Sigma70_r4"/>
    <property type="match status" value="1"/>
</dbReference>
<evidence type="ECO:0000256" key="5">
    <source>
        <dbReference type="ARBA" id="ARBA00023163"/>
    </source>
</evidence>
<dbReference type="InterPro" id="IPR036388">
    <property type="entry name" value="WH-like_DNA-bd_sf"/>
</dbReference>
<keyword evidence="3 6" id="KW-0731">Sigma factor</keyword>
<evidence type="ECO:0000256" key="4">
    <source>
        <dbReference type="ARBA" id="ARBA00023125"/>
    </source>
</evidence>
<dbReference type="InterPro" id="IPR007627">
    <property type="entry name" value="RNA_pol_sigma70_r2"/>
</dbReference>
<keyword evidence="4 6" id="KW-0238">DNA-binding</keyword>
<evidence type="ECO:0000313" key="10">
    <source>
        <dbReference type="EMBL" id="QBR03262.1"/>
    </source>
</evidence>
<dbReference type="InterPro" id="IPR013249">
    <property type="entry name" value="RNA_pol_sigma70_r4_t2"/>
</dbReference>
<sequence length="233" mass="26523">MRWQLAQKTLVSCSHRMAATPAFEIRRSRSRRSTTSMSDNPAIDGAHLTGDPESRRRDELNLLLLDVGTGNRVAFAALYRRTSAKLFGVCMKMLRDRGEAEEVLQEVYVAVWRQAVTFDPKLASAITWLVAIARNRTIDRLRRHREEPLDELAEEEIVDESPSPAAIAEHSEERRRLEHCLEELPARQGSIVREAFFTGATYAELAEHLSVPLGTMKSWIRRSLLQLKACLEQ</sequence>
<dbReference type="NCBIfam" id="TIGR02937">
    <property type="entry name" value="sigma70-ECF"/>
    <property type="match status" value="1"/>
</dbReference>
<protein>
    <recommendedName>
        <fullName evidence="6">RNA polymerase sigma factor</fullName>
    </recommendedName>
</protein>
<evidence type="ECO:0000256" key="2">
    <source>
        <dbReference type="ARBA" id="ARBA00023015"/>
    </source>
</evidence>
<gene>
    <name evidence="10" type="ORF">E1956_39630</name>
</gene>
<dbReference type="KEGG" id="ppai:E1956_39630"/>
<proteinExistence type="inferred from homology"/>
<dbReference type="GO" id="GO:0006352">
    <property type="term" value="P:DNA-templated transcription initiation"/>
    <property type="evidence" value="ECO:0007669"/>
    <property type="project" value="InterPro"/>
</dbReference>
<keyword evidence="2 6" id="KW-0805">Transcription regulation</keyword>
<feature type="region of interest" description="Disordered" evidence="7">
    <location>
        <begin position="27"/>
        <end position="53"/>
    </location>
</feature>
<evidence type="ECO:0000259" key="8">
    <source>
        <dbReference type="Pfam" id="PF04542"/>
    </source>
</evidence>
<dbReference type="GO" id="GO:0016987">
    <property type="term" value="F:sigma factor activity"/>
    <property type="evidence" value="ECO:0007669"/>
    <property type="project" value="UniProtKB-KW"/>
</dbReference>
<evidence type="ECO:0000256" key="1">
    <source>
        <dbReference type="ARBA" id="ARBA00010641"/>
    </source>
</evidence>
<dbReference type="SUPFAM" id="SSF88946">
    <property type="entry name" value="Sigma2 domain of RNA polymerase sigma factors"/>
    <property type="match status" value="1"/>
</dbReference>
<dbReference type="Gene3D" id="1.10.10.10">
    <property type="entry name" value="Winged helix-like DNA-binding domain superfamily/Winged helix DNA-binding domain"/>
    <property type="match status" value="1"/>
</dbReference>
<evidence type="ECO:0000313" key="11">
    <source>
        <dbReference type="Proteomes" id="UP000295727"/>
    </source>
</evidence>